<proteinExistence type="predicted"/>
<reference evidence="2" key="1">
    <citation type="submission" date="2014-11" db="EMBL/GenBank/DDBJ databases">
        <authorList>
            <person name="Amaro Gonzalez C."/>
        </authorList>
    </citation>
    <scope>NUCLEOTIDE SEQUENCE</scope>
</reference>
<evidence type="ECO:0000256" key="1">
    <source>
        <dbReference type="SAM" id="Phobius"/>
    </source>
</evidence>
<reference evidence="2" key="2">
    <citation type="journal article" date="2015" name="Fish Shellfish Immunol.">
        <title>Early steps in the European eel (Anguilla anguilla)-Vibrio vulnificus interaction in the gills: Role of the RtxA13 toxin.</title>
        <authorList>
            <person name="Callol A."/>
            <person name="Pajuelo D."/>
            <person name="Ebbesson L."/>
            <person name="Teles M."/>
            <person name="MacKenzie S."/>
            <person name="Amaro C."/>
        </authorList>
    </citation>
    <scope>NUCLEOTIDE SEQUENCE</scope>
</reference>
<accession>A0A0E9SSI1</accession>
<keyword evidence="1" id="KW-0472">Membrane</keyword>
<evidence type="ECO:0000313" key="2">
    <source>
        <dbReference type="EMBL" id="JAH43630.1"/>
    </source>
</evidence>
<organism evidence="2">
    <name type="scientific">Anguilla anguilla</name>
    <name type="common">European freshwater eel</name>
    <name type="synonym">Muraena anguilla</name>
    <dbReference type="NCBI Taxonomy" id="7936"/>
    <lineage>
        <taxon>Eukaryota</taxon>
        <taxon>Metazoa</taxon>
        <taxon>Chordata</taxon>
        <taxon>Craniata</taxon>
        <taxon>Vertebrata</taxon>
        <taxon>Euteleostomi</taxon>
        <taxon>Actinopterygii</taxon>
        <taxon>Neopterygii</taxon>
        <taxon>Teleostei</taxon>
        <taxon>Anguilliformes</taxon>
        <taxon>Anguillidae</taxon>
        <taxon>Anguilla</taxon>
    </lineage>
</organism>
<keyword evidence="1" id="KW-1133">Transmembrane helix</keyword>
<protein>
    <submittedName>
        <fullName evidence="2">Uncharacterized protein</fullName>
    </submittedName>
</protein>
<dbReference type="AlphaFoldDB" id="A0A0E9SSI1"/>
<sequence>MSVCGGGRKHREVWTCSSVQNLSRCVIVLHLRLGAVLFSSPLSVLFFFSSSSFWHPTCARTHPIQILIWNVQCAQT</sequence>
<dbReference type="EMBL" id="GBXM01064947">
    <property type="protein sequence ID" value="JAH43630.1"/>
    <property type="molecule type" value="Transcribed_RNA"/>
</dbReference>
<name>A0A0E9SSI1_ANGAN</name>
<feature type="transmembrane region" description="Helical" evidence="1">
    <location>
        <begin position="27"/>
        <end position="48"/>
    </location>
</feature>
<keyword evidence="1" id="KW-0812">Transmembrane</keyword>